<keyword evidence="2" id="KW-1185">Reference proteome</keyword>
<gene>
    <name evidence="1" type="ORF">EXIGLDRAFT_705025</name>
</gene>
<evidence type="ECO:0000313" key="1">
    <source>
        <dbReference type="EMBL" id="KZV80583.1"/>
    </source>
</evidence>
<organism evidence="1 2">
    <name type="scientific">Exidia glandulosa HHB12029</name>
    <dbReference type="NCBI Taxonomy" id="1314781"/>
    <lineage>
        <taxon>Eukaryota</taxon>
        <taxon>Fungi</taxon>
        <taxon>Dikarya</taxon>
        <taxon>Basidiomycota</taxon>
        <taxon>Agaricomycotina</taxon>
        <taxon>Agaricomycetes</taxon>
        <taxon>Auriculariales</taxon>
        <taxon>Exidiaceae</taxon>
        <taxon>Exidia</taxon>
    </lineage>
</organism>
<proteinExistence type="predicted"/>
<dbReference type="PROSITE" id="PS51257">
    <property type="entry name" value="PROKAR_LIPOPROTEIN"/>
    <property type="match status" value="1"/>
</dbReference>
<name>A0A165BG75_EXIGL</name>
<sequence>MPPVRWVAPFFHLSASGCVPCGSLGVNTLSRKDNVAYLEFYNWESNVDTSDLPKSVHDLIDAGYEIVVNNDTYVICAQIFTDVNGKLVGVKIMPIKGVKCSLIVDSIEEQLAILYDALGEAAATLEEGTQHTNRLFCQTACGLSMGGDPSVHKPLHTFVEHPDIRIFTAHMGKAFKFWFPERFKMCSTLGQDLKEALGDNFQPPYPNIPFFIDTANTSKQTYFCRVCGPERGLTHMDFKNTLFSMCVIAVFGKFYHKKNTMLVLKELKLLVQLKHVFAPEDAHNVEKTYPVLFWDYMFSHLTLQELKSYHCVA</sequence>
<dbReference type="AlphaFoldDB" id="A0A165BG75"/>
<evidence type="ECO:0000313" key="2">
    <source>
        <dbReference type="Proteomes" id="UP000077266"/>
    </source>
</evidence>
<protein>
    <submittedName>
        <fullName evidence="1">Uncharacterized protein</fullName>
    </submittedName>
</protein>
<dbReference type="Proteomes" id="UP000077266">
    <property type="component" value="Unassembled WGS sequence"/>
</dbReference>
<accession>A0A165BG75</accession>
<dbReference type="InParanoid" id="A0A165BG75"/>
<dbReference type="OrthoDB" id="2686444at2759"/>
<dbReference type="EMBL" id="KV426468">
    <property type="protein sequence ID" value="KZV80583.1"/>
    <property type="molecule type" value="Genomic_DNA"/>
</dbReference>
<reference evidence="1 2" key="1">
    <citation type="journal article" date="2016" name="Mol. Biol. Evol.">
        <title>Comparative Genomics of Early-Diverging Mushroom-Forming Fungi Provides Insights into the Origins of Lignocellulose Decay Capabilities.</title>
        <authorList>
            <person name="Nagy L.G."/>
            <person name="Riley R."/>
            <person name="Tritt A."/>
            <person name="Adam C."/>
            <person name="Daum C."/>
            <person name="Floudas D."/>
            <person name="Sun H."/>
            <person name="Yadav J.S."/>
            <person name="Pangilinan J."/>
            <person name="Larsson K.H."/>
            <person name="Matsuura K."/>
            <person name="Barry K."/>
            <person name="Labutti K."/>
            <person name="Kuo R."/>
            <person name="Ohm R.A."/>
            <person name="Bhattacharya S.S."/>
            <person name="Shirouzu T."/>
            <person name="Yoshinaga Y."/>
            <person name="Martin F.M."/>
            <person name="Grigoriev I.V."/>
            <person name="Hibbett D.S."/>
        </authorList>
    </citation>
    <scope>NUCLEOTIDE SEQUENCE [LARGE SCALE GENOMIC DNA]</scope>
    <source>
        <strain evidence="1 2">HHB12029</strain>
    </source>
</reference>